<accession>A0A5J5C2V3</accession>
<evidence type="ECO:0000313" key="3">
    <source>
        <dbReference type="Proteomes" id="UP000325577"/>
    </source>
</evidence>
<name>A0A5J5C2V3_9ASTE</name>
<protein>
    <submittedName>
        <fullName evidence="2">Uncharacterized protein</fullName>
    </submittedName>
</protein>
<dbReference type="EMBL" id="CM018031">
    <property type="protein sequence ID" value="KAA8549499.1"/>
    <property type="molecule type" value="Genomic_DNA"/>
</dbReference>
<feature type="region of interest" description="Disordered" evidence="1">
    <location>
        <begin position="1"/>
        <end position="42"/>
    </location>
</feature>
<dbReference type="AlphaFoldDB" id="A0A5J5C2V3"/>
<reference evidence="2 3" key="1">
    <citation type="submission" date="2019-09" db="EMBL/GenBank/DDBJ databases">
        <title>A chromosome-level genome assembly of the Chinese tupelo Nyssa sinensis.</title>
        <authorList>
            <person name="Yang X."/>
            <person name="Kang M."/>
            <person name="Yang Y."/>
            <person name="Xiong H."/>
            <person name="Wang M."/>
            <person name="Zhang Z."/>
            <person name="Wang Z."/>
            <person name="Wu H."/>
            <person name="Ma T."/>
            <person name="Liu J."/>
            <person name="Xi Z."/>
        </authorList>
    </citation>
    <scope>NUCLEOTIDE SEQUENCE [LARGE SCALE GENOMIC DNA]</scope>
    <source>
        <strain evidence="2">J267</strain>
        <tissue evidence="2">Leaf</tissue>
    </source>
</reference>
<dbReference type="Proteomes" id="UP000325577">
    <property type="component" value="Linkage Group LG0"/>
</dbReference>
<proteinExistence type="predicted"/>
<gene>
    <name evidence="2" type="ORF">F0562_001183</name>
</gene>
<evidence type="ECO:0000313" key="2">
    <source>
        <dbReference type="EMBL" id="KAA8549499.1"/>
    </source>
</evidence>
<keyword evidence="3" id="KW-1185">Reference proteome</keyword>
<evidence type="ECO:0000256" key="1">
    <source>
        <dbReference type="SAM" id="MobiDB-lite"/>
    </source>
</evidence>
<sequence length="77" mass="8625">MQVEKDGLQTNSGEYKVMGWPGSEVSRGTLNPDPNESGLNKFSRDTNLRTSSAQFSRLFFHYLLGLVGQGALKYQRL</sequence>
<organism evidence="2 3">
    <name type="scientific">Nyssa sinensis</name>
    <dbReference type="NCBI Taxonomy" id="561372"/>
    <lineage>
        <taxon>Eukaryota</taxon>
        <taxon>Viridiplantae</taxon>
        <taxon>Streptophyta</taxon>
        <taxon>Embryophyta</taxon>
        <taxon>Tracheophyta</taxon>
        <taxon>Spermatophyta</taxon>
        <taxon>Magnoliopsida</taxon>
        <taxon>eudicotyledons</taxon>
        <taxon>Gunneridae</taxon>
        <taxon>Pentapetalae</taxon>
        <taxon>asterids</taxon>
        <taxon>Cornales</taxon>
        <taxon>Nyssaceae</taxon>
        <taxon>Nyssa</taxon>
    </lineage>
</organism>
<feature type="compositionally biased region" description="Polar residues" evidence="1">
    <location>
        <begin position="26"/>
        <end position="40"/>
    </location>
</feature>